<keyword evidence="1" id="KW-0175">Coiled coil</keyword>
<name>A0A4Z2I8V2_9TELE</name>
<feature type="coiled-coil region" evidence="1">
    <location>
        <begin position="90"/>
        <end position="117"/>
    </location>
</feature>
<evidence type="ECO:0000313" key="3">
    <source>
        <dbReference type="EMBL" id="TNN74181.1"/>
    </source>
</evidence>
<protein>
    <submittedName>
        <fullName evidence="3">Putative ciliary rootlet coiled-coil protein 2</fullName>
    </submittedName>
</protein>
<keyword evidence="4" id="KW-1185">Reference proteome</keyword>
<organism evidence="3 4">
    <name type="scientific">Liparis tanakae</name>
    <name type="common">Tanaka's snailfish</name>
    <dbReference type="NCBI Taxonomy" id="230148"/>
    <lineage>
        <taxon>Eukaryota</taxon>
        <taxon>Metazoa</taxon>
        <taxon>Chordata</taxon>
        <taxon>Craniata</taxon>
        <taxon>Vertebrata</taxon>
        <taxon>Euteleostomi</taxon>
        <taxon>Actinopterygii</taxon>
        <taxon>Neopterygii</taxon>
        <taxon>Teleostei</taxon>
        <taxon>Neoteleostei</taxon>
        <taxon>Acanthomorphata</taxon>
        <taxon>Eupercaria</taxon>
        <taxon>Perciformes</taxon>
        <taxon>Cottioidei</taxon>
        <taxon>Cottales</taxon>
        <taxon>Liparidae</taxon>
        <taxon>Liparis</taxon>
    </lineage>
</organism>
<evidence type="ECO:0000256" key="1">
    <source>
        <dbReference type="SAM" id="Coils"/>
    </source>
</evidence>
<gene>
    <name evidence="3" type="primary">CROCC2</name>
    <name evidence="3" type="ORF">EYF80_015626</name>
</gene>
<feature type="coiled-coil region" evidence="1">
    <location>
        <begin position="25"/>
        <end position="52"/>
    </location>
</feature>
<evidence type="ECO:0000256" key="2">
    <source>
        <dbReference type="SAM" id="MobiDB-lite"/>
    </source>
</evidence>
<reference evidence="3 4" key="1">
    <citation type="submission" date="2019-03" db="EMBL/GenBank/DDBJ databases">
        <title>First draft genome of Liparis tanakae, snailfish: a comprehensive survey of snailfish specific genes.</title>
        <authorList>
            <person name="Kim W."/>
            <person name="Song I."/>
            <person name="Jeong J.-H."/>
            <person name="Kim D."/>
            <person name="Kim S."/>
            <person name="Ryu S."/>
            <person name="Song J.Y."/>
            <person name="Lee S.K."/>
        </authorList>
    </citation>
    <scope>NUCLEOTIDE SEQUENCE [LARGE SCALE GENOMIC DNA]</scope>
    <source>
        <tissue evidence="3">Muscle</tissue>
    </source>
</reference>
<dbReference type="AlphaFoldDB" id="A0A4Z2I8V2"/>
<dbReference type="EMBL" id="SRLO01000117">
    <property type="protein sequence ID" value="TNN74181.1"/>
    <property type="molecule type" value="Genomic_DNA"/>
</dbReference>
<accession>A0A4Z2I8V2</accession>
<comment type="caution">
    <text evidence="3">The sequence shown here is derived from an EMBL/GenBank/DDBJ whole genome shotgun (WGS) entry which is preliminary data.</text>
</comment>
<sequence length="130" mass="15249">MERLRREEGEAAAAARDREQSGRTVRCLEQELAAKQSELQAVQAQVSQLEHAHAQRLLEVTARHHQELDLDTDRLRESQFQAEHALETREKAHRQRVKCLEEQVLTLKEQLDQETRRRQAYFNQMLQPGV</sequence>
<proteinExistence type="predicted"/>
<dbReference type="OrthoDB" id="3549872at2759"/>
<dbReference type="Proteomes" id="UP000314294">
    <property type="component" value="Unassembled WGS sequence"/>
</dbReference>
<feature type="region of interest" description="Disordered" evidence="2">
    <location>
        <begin position="1"/>
        <end position="23"/>
    </location>
</feature>
<evidence type="ECO:0000313" key="4">
    <source>
        <dbReference type="Proteomes" id="UP000314294"/>
    </source>
</evidence>